<dbReference type="PROSITE" id="PS51194">
    <property type="entry name" value="HELICASE_CTER"/>
    <property type="match status" value="1"/>
</dbReference>
<dbReference type="SMART" id="SM01058">
    <property type="entry name" value="CarD_TRCF"/>
    <property type="match status" value="1"/>
</dbReference>
<dbReference type="InterPro" id="IPR036101">
    <property type="entry name" value="CarD-like/TRCF_RID_sf"/>
</dbReference>
<comment type="similarity">
    <text evidence="9">In the C-terminal section; belongs to the helicase family. RecG subfamily.</text>
</comment>
<evidence type="ECO:0000256" key="5">
    <source>
        <dbReference type="ARBA" id="ARBA00022806"/>
    </source>
</evidence>
<dbReference type="Pfam" id="PF02559">
    <property type="entry name" value="CarD_TRCF_RID"/>
    <property type="match status" value="1"/>
</dbReference>
<dbReference type="SMART" id="SM00982">
    <property type="entry name" value="TRCF"/>
    <property type="match status" value="1"/>
</dbReference>
<dbReference type="InterPro" id="IPR004576">
    <property type="entry name" value="Mfd"/>
</dbReference>
<comment type="caution">
    <text evidence="12">The sequence shown here is derived from an EMBL/GenBank/DDBJ whole genome shotgun (WGS) entry which is preliminary data.</text>
</comment>
<evidence type="ECO:0000259" key="10">
    <source>
        <dbReference type="PROSITE" id="PS51192"/>
    </source>
</evidence>
<dbReference type="InterPro" id="IPR047112">
    <property type="entry name" value="RecG/Mfd"/>
</dbReference>
<dbReference type="Pfam" id="PF00271">
    <property type="entry name" value="Helicase_C"/>
    <property type="match status" value="1"/>
</dbReference>
<sequence>MVNLAWDKPWFLKAVIFAKNIAFLSKKIIAEAYSQSLPLQKLGDAIAQSQKNTCITGLIGSSYSFVLSALFERTDQPFLCIFNDKEEAAYHLNDLEQLLGEDRVLFYPGSYRRPYQIELTDNANVLLRAEVLNRINSRKKPALIVTYPNALFEKVVTRKELEKNTLKISIRDQISLDFVNEMLFEYEFKRVDFVTEPGDFSVRGGIIDVFSFSHDEPYRIEFFGDEVDSIRTFDIETQLSTDKVKKITVIPNVENKTLQETRESFLKYISAKTVIFIKNQSLLFQQLDKNLSLAKEAFDKLTSEITRQQPEELFCSSRIIETQLQDFTRIQNLTGHDQKKADAGEVISFNTTPQPSFNKQFNLLIENLNENYDQGMSNYIFCVSEQQAKRFHDIFDDATLDVKQYQTIQFSAYQGFIDHDLNMACYTDHQIFERYHKFSIKNGYAKKEAITLKELTNLEVGDYVTHIDHGIGKFGGLQKIDVNGKKQEAIKLAYGERDILYVSIHSLHKISKYNGKDGTAPKIYKLGSAAWKALKKKTKKKVKEIAFNLIKLYAKRRLQKGFQYDLDSYLQHELEASFIYEDTPDQSTATEEVKKDMESERPMDRLVCGDVGFGKTEVAIRAAFKAVDNGKQVAVLVPTTVLAYQHFRTFTERLKDFPVTVNYLNRFRTAKQRRETLADLEAGKVDIIIGTHQLVNKAVKFKDLGLLIIDEEQKFGVAVKDKLKTIKENVDTLTLTATPIPRTLQFSLMAARDLSVITTPPPNRYPVETSVIQFNEDTIRDAVSYEIQRGGQVFFVHNRIENIKEVAGMIQRLVPDAKVGIGHGQMEGKKLEELMLAFMNGEFDVLVSTTIIESGLDVPNANTIFINNANNFGLSDVHQMRGRVGRSNKKAFCYLITPPYSAMTDDARKRIQAIEQFSALGSGLNIAMKDLEIRGAGDILGGEQSGFINEIGFDTYQKILNEAIEELKDNEFKELYEEVEGKQEKVFLKDTQLDADFELLFPDEYINSISERLNLYSELSKISKEDDLNAFEARLVDRFGELPKEAVDLLNSVRVKWIATSIGIEKIVLKNNKMIGFFIADQQSAFYQSTAFNRVLQFVQTHRHHVTLKEKKTRNGLRLLLTFEKVTSVDRALEMLQPLVLSPDLSQEERSIHSS</sequence>
<feature type="domain" description="Helicase C-terminal" evidence="11">
    <location>
        <begin position="766"/>
        <end position="932"/>
    </location>
</feature>
<dbReference type="CDD" id="cd17991">
    <property type="entry name" value="DEXHc_TRCF"/>
    <property type="match status" value="1"/>
</dbReference>
<proteinExistence type="inferred from homology"/>
<dbReference type="InterPro" id="IPR041471">
    <property type="entry name" value="UvrB_inter"/>
</dbReference>
<comment type="similarity">
    <text evidence="9">In the N-terminal section; belongs to the UvrB family.</text>
</comment>
<dbReference type="InterPro" id="IPR005118">
    <property type="entry name" value="TRCF_C"/>
</dbReference>
<feature type="domain" description="Helicase ATP-binding" evidence="10">
    <location>
        <begin position="596"/>
        <end position="757"/>
    </location>
</feature>
<gene>
    <name evidence="9 12" type="primary">mfd</name>
    <name evidence="12" type="ORF">GCM10009117_18330</name>
</gene>
<dbReference type="InterPro" id="IPR011545">
    <property type="entry name" value="DEAD/DEAH_box_helicase_dom"/>
</dbReference>
<keyword evidence="13" id="KW-1185">Reference proteome</keyword>
<dbReference type="SUPFAM" id="SSF143517">
    <property type="entry name" value="TRCF domain-like"/>
    <property type="match status" value="1"/>
</dbReference>
<dbReference type="PANTHER" id="PTHR47964:SF1">
    <property type="entry name" value="ATP-DEPENDENT DNA HELICASE HOMOLOG RECG, CHLOROPLASTIC"/>
    <property type="match status" value="1"/>
</dbReference>
<organism evidence="12 13">
    <name type="scientific">Gangjinia marincola</name>
    <dbReference type="NCBI Taxonomy" id="578463"/>
    <lineage>
        <taxon>Bacteria</taxon>
        <taxon>Pseudomonadati</taxon>
        <taxon>Bacteroidota</taxon>
        <taxon>Flavobacteriia</taxon>
        <taxon>Flavobacteriales</taxon>
        <taxon>Flavobacteriaceae</taxon>
        <taxon>Gangjinia</taxon>
    </lineage>
</organism>
<dbReference type="InterPro" id="IPR014001">
    <property type="entry name" value="Helicase_ATP-bd"/>
</dbReference>
<keyword evidence="5" id="KW-0347">Helicase</keyword>
<keyword evidence="7 9" id="KW-0238">DNA-binding</keyword>
<evidence type="ECO:0000259" key="11">
    <source>
        <dbReference type="PROSITE" id="PS51194"/>
    </source>
</evidence>
<dbReference type="Gene3D" id="3.40.50.11180">
    <property type="match status" value="1"/>
</dbReference>
<dbReference type="Pfam" id="PF17757">
    <property type="entry name" value="UvrB_inter"/>
    <property type="match status" value="1"/>
</dbReference>
<dbReference type="SUPFAM" id="SSF141259">
    <property type="entry name" value="CarD-like"/>
    <property type="match status" value="1"/>
</dbReference>
<evidence type="ECO:0000256" key="3">
    <source>
        <dbReference type="ARBA" id="ARBA00022763"/>
    </source>
</evidence>
<dbReference type="Gene3D" id="3.40.50.300">
    <property type="entry name" value="P-loop containing nucleotide triphosphate hydrolases"/>
    <property type="match status" value="2"/>
</dbReference>
<evidence type="ECO:0000256" key="9">
    <source>
        <dbReference type="HAMAP-Rule" id="MF_00969"/>
    </source>
</evidence>
<dbReference type="Pfam" id="PF00270">
    <property type="entry name" value="DEAD"/>
    <property type="match status" value="1"/>
</dbReference>
<dbReference type="NCBIfam" id="TIGR00580">
    <property type="entry name" value="mfd"/>
    <property type="match status" value="1"/>
</dbReference>
<keyword evidence="4 9" id="KW-0378">Hydrolase</keyword>
<evidence type="ECO:0000313" key="12">
    <source>
        <dbReference type="EMBL" id="GAA0872686.1"/>
    </source>
</evidence>
<dbReference type="SMART" id="SM00490">
    <property type="entry name" value="HELICc"/>
    <property type="match status" value="1"/>
</dbReference>
<dbReference type="EMBL" id="BAAAFG010000015">
    <property type="protein sequence ID" value="GAA0872686.1"/>
    <property type="molecule type" value="Genomic_DNA"/>
</dbReference>
<evidence type="ECO:0000256" key="6">
    <source>
        <dbReference type="ARBA" id="ARBA00022840"/>
    </source>
</evidence>
<dbReference type="Gene3D" id="3.30.2060.10">
    <property type="entry name" value="Penicillin-binding protein 1b domain"/>
    <property type="match status" value="1"/>
</dbReference>
<keyword evidence="6 9" id="KW-0067">ATP-binding</keyword>
<dbReference type="Proteomes" id="UP001500507">
    <property type="component" value="Unassembled WGS sequence"/>
</dbReference>
<keyword evidence="1 9" id="KW-0963">Cytoplasm</keyword>
<keyword evidence="8 9" id="KW-0234">DNA repair</keyword>
<protein>
    <recommendedName>
        <fullName evidence="9">Transcription-repair-coupling factor</fullName>
        <shortName evidence="9">TRCF</shortName>
        <ecNumber evidence="9">3.6.4.-</ecNumber>
    </recommendedName>
</protein>
<dbReference type="EC" id="3.6.4.-" evidence="9"/>
<evidence type="ECO:0000313" key="13">
    <source>
        <dbReference type="Proteomes" id="UP001500507"/>
    </source>
</evidence>
<dbReference type="Gene3D" id="3.90.1150.50">
    <property type="entry name" value="Transcription-repair-coupling factor, D7 domain"/>
    <property type="match status" value="1"/>
</dbReference>
<name>A0ABP3XTI2_9FLAO</name>
<evidence type="ECO:0000256" key="2">
    <source>
        <dbReference type="ARBA" id="ARBA00022741"/>
    </source>
</evidence>
<dbReference type="PANTHER" id="PTHR47964">
    <property type="entry name" value="ATP-DEPENDENT DNA HELICASE HOMOLOG RECG, CHLOROPLASTIC"/>
    <property type="match status" value="1"/>
</dbReference>
<dbReference type="SMART" id="SM00487">
    <property type="entry name" value="DEXDc"/>
    <property type="match status" value="1"/>
</dbReference>
<dbReference type="InterPro" id="IPR037235">
    <property type="entry name" value="TRCF-like_C_D7"/>
</dbReference>
<dbReference type="Pfam" id="PF03461">
    <property type="entry name" value="TRCF"/>
    <property type="match status" value="1"/>
</dbReference>
<evidence type="ECO:0000256" key="7">
    <source>
        <dbReference type="ARBA" id="ARBA00023125"/>
    </source>
</evidence>
<dbReference type="InterPro" id="IPR003711">
    <property type="entry name" value="CarD-like/TRCF_RID"/>
</dbReference>
<reference evidence="13" key="1">
    <citation type="journal article" date="2019" name="Int. J. Syst. Evol. Microbiol.">
        <title>The Global Catalogue of Microorganisms (GCM) 10K type strain sequencing project: providing services to taxonomists for standard genome sequencing and annotation.</title>
        <authorList>
            <consortium name="The Broad Institute Genomics Platform"/>
            <consortium name="The Broad Institute Genome Sequencing Center for Infectious Disease"/>
            <person name="Wu L."/>
            <person name="Ma J."/>
        </authorList>
    </citation>
    <scope>NUCLEOTIDE SEQUENCE [LARGE SCALE GENOMIC DNA]</scope>
    <source>
        <strain evidence="13">JCM 16082</strain>
    </source>
</reference>
<accession>A0ABP3XTI2</accession>
<evidence type="ECO:0000256" key="8">
    <source>
        <dbReference type="ARBA" id="ARBA00023204"/>
    </source>
</evidence>
<dbReference type="HAMAP" id="MF_00969">
    <property type="entry name" value="TRCF"/>
    <property type="match status" value="1"/>
</dbReference>
<comment type="function">
    <text evidence="9">Couples transcription and DNA repair by recognizing RNA polymerase (RNAP) stalled at DNA lesions. Mediates ATP-dependent release of RNAP and its truncated transcript from the DNA, and recruitment of nucleotide excision repair machinery to the damaged site.</text>
</comment>
<dbReference type="Gene3D" id="2.40.10.170">
    <property type="match status" value="1"/>
</dbReference>
<evidence type="ECO:0000256" key="4">
    <source>
        <dbReference type="ARBA" id="ARBA00022801"/>
    </source>
</evidence>
<evidence type="ECO:0000256" key="1">
    <source>
        <dbReference type="ARBA" id="ARBA00022490"/>
    </source>
</evidence>
<dbReference type="InterPro" id="IPR001650">
    <property type="entry name" value="Helicase_C-like"/>
</dbReference>
<dbReference type="InterPro" id="IPR027417">
    <property type="entry name" value="P-loop_NTPase"/>
</dbReference>
<comment type="subcellular location">
    <subcellularLocation>
        <location evidence="9">Cytoplasm</location>
    </subcellularLocation>
</comment>
<keyword evidence="2 9" id="KW-0547">Nucleotide-binding</keyword>
<dbReference type="SUPFAM" id="SSF52540">
    <property type="entry name" value="P-loop containing nucleoside triphosphate hydrolases"/>
    <property type="match status" value="4"/>
</dbReference>
<dbReference type="PROSITE" id="PS51192">
    <property type="entry name" value="HELICASE_ATP_BIND_1"/>
    <property type="match status" value="1"/>
</dbReference>
<keyword evidence="3 9" id="KW-0227">DNA damage</keyword>